<proteinExistence type="predicted"/>
<evidence type="ECO:0000259" key="11">
    <source>
        <dbReference type="PROSITE" id="PS50109"/>
    </source>
</evidence>
<dbReference type="InterPro" id="IPR036097">
    <property type="entry name" value="HisK_dim/P_sf"/>
</dbReference>
<name>A0ABP3WKA6_9GAMM</name>
<dbReference type="CDD" id="cd06225">
    <property type="entry name" value="HAMP"/>
    <property type="match status" value="1"/>
</dbReference>
<evidence type="ECO:0000256" key="1">
    <source>
        <dbReference type="ARBA" id="ARBA00000085"/>
    </source>
</evidence>
<dbReference type="SUPFAM" id="SSF55874">
    <property type="entry name" value="ATPase domain of HSP90 chaperone/DNA topoisomerase II/histidine kinase"/>
    <property type="match status" value="1"/>
</dbReference>
<keyword evidence="10" id="KW-0472">Membrane</keyword>
<dbReference type="Proteomes" id="UP001500021">
    <property type="component" value="Unassembled WGS sequence"/>
</dbReference>
<keyword evidence="6" id="KW-0808">Transferase</keyword>
<feature type="domain" description="Histidine kinase" evidence="11">
    <location>
        <begin position="217"/>
        <end position="427"/>
    </location>
</feature>
<dbReference type="SMART" id="SM00388">
    <property type="entry name" value="HisKA"/>
    <property type="match status" value="1"/>
</dbReference>
<dbReference type="EMBL" id="BAAAFA010000008">
    <property type="protein sequence ID" value="GAA0820273.1"/>
    <property type="molecule type" value="Genomic_DNA"/>
</dbReference>
<dbReference type="CDD" id="cd00082">
    <property type="entry name" value="HisKA"/>
    <property type="match status" value="1"/>
</dbReference>
<dbReference type="Gene3D" id="1.10.287.130">
    <property type="match status" value="1"/>
</dbReference>
<comment type="caution">
    <text evidence="13">The sequence shown here is derived from an EMBL/GenBank/DDBJ whole genome shotgun (WGS) entry which is preliminary data.</text>
</comment>
<dbReference type="SUPFAM" id="SSF47384">
    <property type="entry name" value="Homodimeric domain of signal transducing histidine kinase"/>
    <property type="match status" value="1"/>
</dbReference>
<dbReference type="InterPro" id="IPR003594">
    <property type="entry name" value="HATPase_dom"/>
</dbReference>
<dbReference type="Pfam" id="PF00512">
    <property type="entry name" value="HisKA"/>
    <property type="match status" value="1"/>
</dbReference>
<dbReference type="Pfam" id="PF02518">
    <property type="entry name" value="HATPase_c"/>
    <property type="match status" value="1"/>
</dbReference>
<dbReference type="EC" id="2.7.13.3" evidence="3"/>
<dbReference type="PANTHER" id="PTHR44936">
    <property type="entry name" value="SENSOR PROTEIN CREC"/>
    <property type="match status" value="1"/>
</dbReference>
<protein>
    <recommendedName>
        <fullName evidence="3">histidine kinase</fullName>
        <ecNumber evidence="3">2.7.13.3</ecNumber>
    </recommendedName>
</protein>
<evidence type="ECO:0000256" key="3">
    <source>
        <dbReference type="ARBA" id="ARBA00012438"/>
    </source>
</evidence>
<evidence type="ECO:0000256" key="6">
    <source>
        <dbReference type="ARBA" id="ARBA00022679"/>
    </source>
</evidence>
<evidence type="ECO:0000256" key="8">
    <source>
        <dbReference type="ARBA" id="ARBA00022777"/>
    </source>
</evidence>
<feature type="domain" description="HAMP" evidence="12">
    <location>
        <begin position="157"/>
        <end position="209"/>
    </location>
</feature>
<evidence type="ECO:0000256" key="5">
    <source>
        <dbReference type="ARBA" id="ARBA00022553"/>
    </source>
</evidence>
<dbReference type="InterPro" id="IPR036890">
    <property type="entry name" value="HATPase_C_sf"/>
</dbReference>
<evidence type="ECO:0000256" key="10">
    <source>
        <dbReference type="SAM" id="Phobius"/>
    </source>
</evidence>
<keyword evidence="14" id="KW-1185">Reference proteome</keyword>
<keyword evidence="7" id="KW-0547">Nucleotide-binding</keyword>
<evidence type="ECO:0000256" key="2">
    <source>
        <dbReference type="ARBA" id="ARBA00004651"/>
    </source>
</evidence>
<gene>
    <name evidence="13" type="ORF">GCM10009111_25500</name>
</gene>
<dbReference type="InterPro" id="IPR005467">
    <property type="entry name" value="His_kinase_dom"/>
</dbReference>
<dbReference type="PRINTS" id="PR00344">
    <property type="entry name" value="BCTRLSENSOR"/>
</dbReference>
<evidence type="ECO:0000256" key="9">
    <source>
        <dbReference type="ARBA" id="ARBA00022840"/>
    </source>
</evidence>
<dbReference type="Gene3D" id="3.30.565.10">
    <property type="entry name" value="Histidine kinase-like ATPase, C-terminal domain"/>
    <property type="match status" value="1"/>
</dbReference>
<dbReference type="InterPro" id="IPR003660">
    <property type="entry name" value="HAMP_dom"/>
</dbReference>
<evidence type="ECO:0000256" key="7">
    <source>
        <dbReference type="ARBA" id="ARBA00022741"/>
    </source>
</evidence>
<dbReference type="PANTHER" id="PTHR44936:SF10">
    <property type="entry name" value="SENSOR PROTEIN RSTB"/>
    <property type="match status" value="1"/>
</dbReference>
<comment type="catalytic activity">
    <reaction evidence="1">
        <text>ATP + protein L-histidine = ADP + protein N-phospho-L-histidine.</text>
        <dbReference type="EC" id="2.7.13.3"/>
    </reaction>
</comment>
<keyword evidence="8" id="KW-0418">Kinase</keyword>
<keyword evidence="5" id="KW-0597">Phosphoprotein</keyword>
<feature type="transmembrane region" description="Helical" evidence="10">
    <location>
        <begin position="6"/>
        <end position="25"/>
    </location>
</feature>
<dbReference type="InterPro" id="IPR004358">
    <property type="entry name" value="Sig_transdc_His_kin-like_C"/>
</dbReference>
<dbReference type="InterPro" id="IPR003661">
    <property type="entry name" value="HisK_dim/P_dom"/>
</dbReference>
<dbReference type="InterPro" id="IPR050980">
    <property type="entry name" value="2C_sensor_his_kinase"/>
</dbReference>
<accession>A0ABP3WKA6</accession>
<evidence type="ECO:0000313" key="13">
    <source>
        <dbReference type="EMBL" id="GAA0820273.1"/>
    </source>
</evidence>
<evidence type="ECO:0000259" key="12">
    <source>
        <dbReference type="PROSITE" id="PS50885"/>
    </source>
</evidence>
<feature type="transmembrane region" description="Helical" evidence="10">
    <location>
        <begin position="138"/>
        <end position="157"/>
    </location>
</feature>
<dbReference type="PROSITE" id="PS50109">
    <property type="entry name" value="HIS_KIN"/>
    <property type="match status" value="1"/>
</dbReference>
<evidence type="ECO:0000256" key="4">
    <source>
        <dbReference type="ARBA" id="ARBA00022475"/>
    </source>
</evidence>
<keyword evidence="10" id="KW-1133">Transmembrane helix</keyword>
<keyword evidence="4" id="KW-1003">Cell membrane</keyword>
<dbReference type="PROSITE" id="PS50885">
    <property type="entry name" value="HAMP"/>
    <property type="match status" value="1"/>
</dbReference>
<dbReference type="SMART" id="SM00387">
    <property type="entry name" value="HATPase_c"/>
    <property type="match status" value="1"/>
</dbReference>
<keyword evidence="10" id="KW-0812">Transmembrane</keyword>
<sequence length="428" mass="48894">MKLGRSFFNLYFLIISTFIIFSWALDEIWNSYLEQDIESYTGYKAMMIALGDYVQKHPEEEWEQLIANANERFKLPLQLMTLAEVEAIDHADHNALEEDRTHIYYFNSKVVLHYLIENSDLVIALGPAKMPTRPRVKATYRVMILATFGIIIFIWLWPMSRDLEQLKKATKEFGQGKFEVKAPAAKSTMIAPMISSFNMMAARIKRLIDAHKELTNAVSHELRTPLARSKFALQMLDTVKTEDKRQKYQQQIAHDIRELEELINEMLVYAAFDSDKPELNFSQTNMVDLVNLQIASHDQFVSSIEFINLLNKPTVCCDGYFIDRALNNFISNAIKYGKGTVRITLSQNNTHCSICVEDNGDGVADEFKQVIFDAFSRGDNSRNRDTGGFGLGLAIVARIMEWHQGYASIGDSELGGASFTLTWPLKQH</sequence>
<dbReference type="GO" id="GO:0005524">
    <property type="term" value="F:ATP binding"/>
    <property type="evidence" value="ECO:0007669"/>
    <property type="project" value="UniProtKB-KW"/>
</dbReference>
<keyword evidence="9 13" id="KW-0067">ATP-binding</keyword>
<dbReference type="RefSeq" id="WP_343817908.1">
    <property type="nucleotide sequence ID" value="NZ_BAAAFA010000008.1"/>
</dbReference>
<evidence type="ECO:0000313" key="14">
    <source>
        <dbReference type="Proteomes" id="UP001500021"/>
    </source>
</evidence>
<comment type="subcellular location">
    <subcellularLocation>
        <location evidence="2">Cell membrane</location>
        <topology evidence="2">Multi-pass membrane protein</topology>
    </subcellularLocation>
</comment>
<organism evidence="13 14">
    <name type="scientific">Colwellia asteriadis</name>
    <dbReference type="NCBI Taxonomy" id="517723"/>
    <lineage>
        <taxon>Bacteria</taxon>
        <taxon>Pseudomonadati</taxon>
        <taxon>Pseudomonadota</taxon>
        <taxon>Gammaproteobacteria</taxon>
        <taxon>Alteromonadales</taxon>
        <taxon>Colwelliaceae</taxon>
        <taxon>Colwellia</taxon>
    </lineage>
</organism>
<reference evidence="14" key="1">
    <citation type="journal article" date="2019" name="Int. J. Syst. Evol. Microbiol.">
        <title>The Global Catalogue of Microorganisms (GCM) 10K type strain sequencing project: providing services to taxonomists for standard genome sequencing and annotation.</title>
        <authorList>
            <consortium name="The Broad Institute Genomics Platform"/>
            <consortium name="The Broad Institute Genome Sequencing Center for Infectious Disease"/>
            <person name="Wu L."/>
            <person name="Ma J."/>
        </authorList>
    </citation>
    <scope>NUCLEOTIDE SEQUENCE [LARGE SCALE GENOMIC DNA]</scope>
    <source>
        <strain evidence="14">JCM 15608</strain>
    </source>
</reference>